<name>A0A9P5YFZ5_9AGAR</name>
<proteinExistence type="predicted"/>
<accession>A0A9P5YFZ5</accession>
<comment type="caution">
    <text evidence="1">The sequence shown here is derived from an EMBL/GenBank/DDBJ whole genome shotgun (WGS) entry which is preliminary data.</text>
</comment>
<keyword evidence="2" id="KW-1185">Reference proteome</keyword>
<evidence type="ECO:0008006" key="3">
    <source>
        <dbReference type="Google" id="ProtNLM"/>
    </source>
</evidence>
<gene>
    <name evidence="1" type="ORF">BDZ94DRAFT_367179</name>
</gene>
<evidence type="ECO:0000313" key="2">
    <source>
        <dbReference type="Proteomes" id="UP000807353"/>
    </source>
</evidence>
<protein>
    <recommendedName>
        <fullName evidence="3">F-box domain-containing protein</fullName>
    </recommendedName>
</protein>
<reference evidence="1" key="1">
    <citation type="submission" date="2020-11" db="EMBL/GenBank/DDBJ databases">
        <authorList>
            <consortium name="DOE Joint Genome Institute"/>
            <person name="Ahrendt S."/>
            <person name="Riley R."/>
            <person name="Andreopoulos W."/>
            <person name="Labutti K."/>
            <person name="Pangilinan J."/>
            <person name="Ruiz-Duenas F.J."/>
            <person name="Barrasa J.M."/>
            <person name="Sanchez-Garcia M."/>
            <person name="Camarero S."/>
            <person name="Miyauchi S."/>
            <person name="Serrano A."/>
            <person name="Linde D."/>
            <person name="Babiker R."/>
            <person name="Drula E."/>
            <person name="Ayuso-Fernandez I."/>
            <person name="Pacheco R."/>
            <person name="Padilla G."/>
            <person name="Ferreira P."/>
            <person name="Barriuso J."/>
            <person name="Kellner H."/>
            <person name="Castanera R."/>
            <person name="Alfaro M."/>
            <person name="Ramirez L."/>
            <person name="Pisabarro A.G."/>
            <person name="Kuo A."/>
            <person name="Tritt A."/>
            <person name="Lipzen A."/>
            <person name="He G."/>
            <person name="Yan M."/>
            <person name="Ng V."/>
            <person name="Cullen D."/>
            <person name="Martin F."/>
            <person name="Rosso M.-N."/>
            <person name="Henrissat B."/>
            <person name="Hibbett D."/>
            <person name="Martinez A.T."/>
            <person name="Grigoriev I.V."/>
        </authorList>
    </citation>
    <scope>NUCLEOTIDE SEQUENCE</scope>
    <source>
        <strain evidence="1">CBS 247.69</strain>
    </source>
</reference>
<dbReference type="AlphaFoldDB" id="A0A9P5YFZ5"/>
<sequence length="181" mass="20950">MGRDNLKMILELPLYMLFEIFSTVTSLNLLYPSRTPKFFRAMLASRMSATVWRAVFTLEPELLGTPKDLNEPKWANIIFSKHYHTRDQYVLMDFRIRICGGYMSENYGSLSEVTKQIKEKLMCNGTNLFRCSVIIIFIKYGSGRAPKALWGYADSNLVNLQLARLKMDKVAFEAPLARRME</sequence>
<dbReference type="EMBL" id="MU150230">
    <property type="protein sequence ID" value="KAF9469248.1"/>
    <property type="molecule type" value="Genomic_DNA"/>
</dbReference>
<dbReference type="Proteomes" id="UP000807353">
    <property type="component" value="Unassembled WGS sequence"/>
</dbReference>
<dbReference type="OrthoDB" id="2322499at2759"/>
<evidence type="ECO:0000313" key="1">
    <source>
        <dbReference type="EMBL" id="KAF9469248.1"/>
    </source>
</evidence>
<organism evidence="1 2">
    <name type="scientific">Collybia nuda</name>
    <dbReference type="NCBI Taxonomy" id="64659"/>
    <lineage>
        <taxon>Eukaryota</taxon>
        <taxon>Fungi</taxon>
        <taxon>Dikarya</taxon>
        <taxon>Basidiomycota</taxon>
        <taxon>Agaricomycotina</taxon>
        <taxon>Agaricomycetes</taxon>
        <taxon>Agaricomycetidae</taxon>
        <taxon>Agaricales</taxon>
        <taxon>Tricholomatineae</taxon>
        <taxon>Clitocybaceae</taxon>
        <taxon>Collybia</taxon>
    </lineage>
</organism>